<dbReference type="InterPro" id="IPR041226">
    <property type="entry name" value="NitrOD2"/>
</dbReference>
<sequence length="114" mass="12865">MYFTIFGDRLMSQTNISIIADAMLQNLRESLGAEAYDIVMSRIVKDYFGEKIDIHTAIIQRPEVFESAFVDLLGQMGRILLTKLLDDICPESIIDLHYSKAGDFAKYVVAIQNG</sequence>
<organism evidence="2 3">
    <name type="scientific">Candidatus Nitrososphaera evergladensis SR1</name>
    <dbReference type="NCBI Taxonomy" id="1459636"/>
    <lineage>
        <taxon>Archaea</taxon>
        <taxon>Nitrososphaerota</taxon>
        <taxon>Nitrososphaeria</taxon>
        <taxon>Nitrososphaerales</taxon>
        <taxon>Nitrososphaeraceae</taxon>
        <taxon>Nitrososphaera</taxon>
    </lineage>
</organism>
<keyword evidence="3" id="KW-1185">Reference proteome</keyword>
<dbReference type="AlphaFoldDB" id="A0A075MTM8"/>
<gene>
    <name evidence="2" type="ORF">NTE_02496</name>
</gene>
<dbReference type="RefSeq" id="WP_148701100.1">
    <property type="nucleotide sequence ID" value="NZ_CP007174.1"/>
</dbReference>
<protein>
    <recommendedName>
        <fullName evidence="1">Nitrososphaera output domain-containing protein</fullName>
    </recommendedName>
</protein>
<evidence type="ECO:0000313" key="3">
    <source>
        <dbReference type="Proteomes" id="UP000028194"/>
    </source>
</evidence>
<dbReference type="GeneID" id="41598200"/>
<dbReference type="Pfam" id="PF18550">
    <property type="entry name" value="NitrOD2"/>
    <property type="match status" value="1"/>
</dbReference>
<accession>A0A075MTM8</accession>
<evidence type="ECO:0000259" key="1">
    <source>
        <dbReference type="Pfam" id="PF18550"/>
    </source>
</evidence>
<feature type="domain" description="Nitrososphaera output" evidence="1">
    <location>
        <begin position="15"/>
        <end position="111"/>
    </location>
</feature>
<dbReference type="KEGG" id="nev:NTE_02496"/>
<name>A0A075MTM8_9ARCH</name>
<dbReference type="HOGENOM" id="CLU_160434_0_0_2"/>
<dbReference type="Proteomes" id="UP000028194">
    <property type="component" value="Chromosome"/>
</dbReference>
<evidence type="ECO:0000313" key="2">
    <source>
        <dbReference type="EMBL" id="AIF84545.1"/>
    </source>
</evidence>
<proteinExistence type="predicted"/>
<dbReference type="EMBL" id="CP007174">
    <property type="protein sequence ID" value="AIF84545.1"/>
    <property type="molecule type" value="Genomic_DNA"/>
</dbReference>
<reference evidence="2 3" key="1">
    <citation type="journal article" date="2014" name="PLoS ONE">
        <title>Genome Sequence of Candidatus Nitrososphaera evergladensis from Group I.1b Enriched from Everglades Soil Reveals Novel Genomic Features of the Ammonia-Oxidizing Archaea.</title>
        <authorList>
            <person name="Zhalnina K.V."/>
            <person name="Dias R."/>
            <person name="Leonard M.T."/>
            <person name="Dorr de Quadros P."/>
            <person name="Camargo F.A."/>
            <person name="Drew J.C."/>
            <person name="Farmerie W.G."/>
            <person name="Daroub S.H."/>
            <person name="Triplett E.W."/>
        </authorList>
    </citation>
    <scope>NUCLEOTIDE SEQUENCE [LARGE SCALE GENOMIC DNA]</scope>
    <source>
        <strain evidence="2 3">SR1</strain>
    </source>
</reference>